<accession>A0A0D7BDT8</accession>
<protein>
    <submittedName>
        <fullName evidence="3">NAD(P)-binding protein</fullName>
    </submittedName>
</protein>
<organism evidence="3 4">
    <name type="scientific">Cylindrobasidium torrendii FP15055 ss-10</name>
    <dbReference type="NCBI Taxonomy" id="1314674"/>
    <lineage>
        <taxon>Eukaryota</taxon>
        <taxon>Fungi</taxon>
        <taxon>Dikarya</taxon>
        <taxon>Basidiomycota</taxon>
        <taxon>Agaricomycotina</taxon>
        <taxon>Agaricomycetes</taxon>
        <taxon>Agaricomycetidae</taxon>
        <taxon>Agaricales</taxon>
        <taxon>Marasmiineae</taxon>
        <taxon>Physalacriaceae</taxon>
        <taxon>Cylindrobasidium</taxon>
    </lineage>
</organism>
<dbReference type="InterPro" id="IPR041694">
    <property type="entry name" value="ADH_N_2"/>
</dbReference>
<feature type="domain" description="Enoyl reductase (ER)" evidence="2">
    <location>
        <begin position="43"/>
        <end position="338"/>
    </location>
</feature>
<gene>
    <name evidence="3" type="ORF">CYLTODRAFT_395527</name>
</gene>
<name>A0A0D7BDT8_9AGAR</name>
<dbReference type="AlphaFoldDB" id="A0A0D7BDT8"/>
<dbReference type="FunFam" id="3.40.50.720:FF:000121">
    <property type="entry name" value="Prostaglandin reductase 2"/>
    <property type="match status" value="1"/>
</dbReference>
<evidence type="ECO:0000313" key="4">
    <source>
        <dbReference type="Proteomes" id="UP000054007"/>
    </source>
</evidence>
<dbReference type="InterPro" id="IPR020843">
    <property type="entry name" value="ER"/>
</dbReference>
<dbReference type="OrthoDB" id="809632at2759"/>
<dbReference type="InterPro" id="IPR045010">
    <property type="entry name" value="MDR_fam"/>
</dbReference>
<dbReference type="Pfam" id="PF00107">
    <property type="entry name" value="ADH_zinc_N"/>
    <property type="match status" value="1"/>
</dbReference>
<dbReference type="Pfam" id="PF16884">
    <property type="entry name" value="ADH_N_2"/>
    <property type="match status" value="1"/>
</dbReference>
<dbReference type="CDD" id="cd05288">
    <property type="entry name" value="PGDH"/>
    <property type="match status" value="1"/>
</dbReference>
<dbReference type="InterPro" id="IPR011032">
    <property type="entry name" value="GroES-like_sf"/>
</dbReference>
<proteinExistence type="predicted"/>
<dbReference type="Gene3D" id="3.40.50.720">
    <property type="entry name" value="NAD(P)-binding Rossmann-like Domain"/>
    <property type="match status" value="1"/>
</dbReference>
<keyword evidence="1" id="KW-0560">Oxidoreductase</keyword>
<dbReference type="GO" id="GO:0016628">
    <property type="term" value="F:oxidoreductase activity, acting on the CH-CH group of donors, NAD or NADP as acceptor"/>
    <property type="evidence" value="ECO:0007669"/>
    <property type="project" value="InterPro"/>
</dbReference>
<dbReference type="Gene3D" id="3.90.180.10">
    <property type="entry name" value="Medium-chain alcohol dehydrogenases, catalytic domain"/>
    <property type="match status" value="1"/>
</dbReference>
<dbReference type="InterPro" id="IPR013149">
    <property type="entry name" value="ADH-like_C"/>
</dbReference>
<dbReference type="SMART" id="SM00829">
    <property type="entry name" value="PKS_ER"/>
    <property type="match status" value="1"/>
</dbReference>
<dbReference type="PANTHER" id="PTHR43205:SF7">
    <property type="entry name" value="PROSTAGLANDIN REDUCTASE 1"/>
    <property type="match status" value="1"/>
</dbReference>
<dbReference type="PANTHER" id="PTHR43205">
    <property type="entry name" value="PROSTAGLANDIN REDUCTASE"/>
    <property type="match status" value="1"/>
</dbReference>
<dbReference type="Proteomes" id="UP000054007">
    <property type="component" value="Unassembled WGS sequence"/>
</dbReference>
<sequence length="343" mass="37234">MSPIRNISIYFNEIPSDYPIPGQTLITKEETIDIDTVELNGSCLLKTLALSIDPYLRLQMRETHIKSYFPAYEVGEVIYGLGIAVVVRSEREGFKAGDKVYGLLRHQEYHVAMPDSLTPLQVLPPGLPISNAAMLGVGGLAGGSGYMGYKEYAKAKKGQTIFVSTAAGAVGSVVVQLAKRDGLRVIGSAGSEEKVAYMKEIGVDVAFNYKTTDTNAVLAKEGPIDIYWENVGGATLDAALANMQVHGTIIVCGVMSSYNGVEYAHKNLSSIFAKSLHIHGFLYTDLAPKYTEEFYRDFVPLVATGAIKHNEEITRGLDKVGEAMARLQKGENTGKVVVWVADE</sequence>
<evidence type="ECO:0000259" key="2">
    <source>
        <dbReference type="SMART" id="SM00829"/>
    </source>
</evidence>
<evidence type="ECO:0000256" key="1">
    <source>
        <dbReference type="ARBA" id="ARBA00023002"/>
    </source>
</evidence>
<dbReference type="InterPro" id="IPR036291">
    <property type="entry name" value="NAD(P)-bd_dom_sf"/>
</dbReference>
<dbReference type="SUPFAM" id="SSF50129">
    <property type="entry name" value="GroES-like"/>
    <property type="match status" value="1"/>
</dbReference>
<dbReference type="SUPFAM" id="SSF51735">
    <property type="entry name" value="NAD(P)-binding Rossmann-fold domains"/>
    <property type="match status" value="1"/>
</dbReference>
<keyword evidence="4" id="KW-1185">Reference proteome</keyword>
<reference evidence="3 4" key="1">
    <citation type="journal article" date="2015" name="Fungal Genet. Biol.">
        <title>Evolution of novel wood decay mechanisms in Agaricales revealed by the genome sequences of Fistulina hepatica and Cylindrobasidium torrendii.</title>
        <authorList>
            <person name="Floudas D."/>
            <person name="Held B.W."/>
            <person name="Riley R."/>
            <person name="Nagy L.G."/>
            <person name="Koehler G."/>
            <person name="Ransdell A.S."/>
            <person name="Younus H."/>
            <person name="Chow J."/>
            <person name="Chiniquy J."/>
            <person name="Lipzen A."/>
            <person name="Tritt A."/>
            <person name="Sun H."/>
            <person name="Haridas S."/>
            <person name="LaButti K."/>
            <person name="Ohm R.A."/>
            <person name="Kues U."/>
            <person name="Blanchette R.A."/>
            <person name="Grigoriev I.V."/>
            <person name="Minto R.E."/>
            <person name="Hibbett D.S."/>
        </authorList>
    </citation>
    <scope>NUCLEOTIDE SEQUENCE [LARGE SCALE GENOMIC DNA]</scope>
    <source>
        <strain evidence="3 4">FP15055 ss-10</strain>
    </source>
</reference>
<evidence type="ECO:0000313" key="3">
    <source>
        <dbReference type="EMBL" id="KIY68380.1"/>
    </source>
</evidence>
<dbReference type="EMBL" id="KN880504">
    <property type="protein sequence ID" value="KIY68380.1"/>
    <property type="molecule type" value="Genomic_DNA"/>
</dbReference>